<dbReference type="PRINTS" id="PR01803">
    <property type="entry name" value="TCSIALIDASE"/>
</dbReference>
<protein>
    <submittedName>
        <fullName evidence="3">Sialidase 85-1.3</fullName>
    </submittedName>
</protein>
<evidence type="ECO:0000313" key="3">
    <source>
        <dbReference type="EMBL" id="ESS61178.1"/>
    </source>
</evidence>
<feature type="region of interest" description="Disordered" evidence="1">
    <location>
        <begin position="133"/>
        <end position="159"/>
    </location>
</feature>
<dbReference type="Pfam" id="PF22925">
    <property type="entry name" value="TS_C"/>
    <property type="match status" value="1"/>
</dbReference>
<organism evidence="3 4">
    <name type="scientific">Trypanosoma cruzi Dm28c</name>
    <dbReference type="NCBI Taxonomy" id="1416333"/>
    <lineage>
        <taxon>Eukaryota</taxon>
        <taxon>Discoba</taxon>
        <taxon>Euglenozoa</taxon>
        <taxon>Kinetoplastea</taxon>
        <taxon>Metakinetoplastina</taxon>
        <taxon>Trypanosomatida</taxon>
        <taxon>Trypanosomatidae</taxon>
        <taxon>Trypanosoma</taxon>
        <taxon>Schizotrypanum</taxon>
    </lineage>
</organism>
<evidence type="ECO:0000256" key="1">
    <source>
        <dbReference type="SAM" id="MobiDB-lite"/>
    </source>
</evidence>
<proteinExistence type="predicted"/>
<dbReference type="GO" id="GO:0004308">
    <property type="term" value="F:exo-alpha-sialidase activity"/>
    <property type="evidence" value="ECO:0007669"/>
    <property type="project" value="InterPro"/>
</dbReference>
<feature type="domain" description="Trans-sialidase C-terminal" evidence="2">
    <location>
        <begin position="1"/>
        <end position="134"/>
    </location>
</feature>
<dbReference type="AlphaFoldDB" id="V5B9X9"/>
<feature type="compositionally biased region" description="Basic and acidic residues" evidence="1">
    <location>
        <begin position="137"/>
        <end position="151"/>
    </location>
</feature>
<name>V5B9X9_TRYCR</name>
<dbReference type="VEuPathDB" id="TriTrypDB:TCDM_11249"/>
<accession>V5B9X9</accession>
<dbReference type="Proteomes" id="UP000017861">
    <property type="component" value="Unassembled WGS sequence"/>
</dbReference>
<dbReference type="InterPro" id="IPR055239">
    <property type="entry name" value="TS_C"/>
</dbReference>
<evidence type="ECO:0000259" key="2">
    <source>
        <dbReference type="Pfam" id="PF22925"/>
    </source>
</evidence>
<dbReference type="InterPro" id="IPR013320">
    <property type="entry name" value="ConA-like_dom_sf"/>
</dbReference>
<dbReference type="InterPro" id="IPR008377">
    <property type="entry name" value="Sialidase_trypan"/>
</dbReference>
<reference evidence="3 4" key="1">
    <citation type="journal article" date="2014" name="Genome Announc.">
        <title>Trypanosoma cruzi Clone Dm28c Draft Genome Sequence.</title>
        <authorList>
            <person name="Grisard E.C."/>
            <person name="Teixeira S.M."/>
            <person name="de Almeida L.G."/>
            <person name="Stoco P.H."/>
            <person name="Gerber A.L."/>
            <person name="Talavera-Lopez C."/>
            <person name="Lima O.C."/>
            <person name="Andersson B."/>
            <person name="de Vasconcelos A.T."/>
        </authorList>
    </citation>
    <scope>NUCLEOTIDE SEQUENCE [LARGE SCALE GENOMIC DNA]</scope>
    <source>
        <strain evidence="3 4">Dm28c</strain>
    </source>
</reference>
<dbReference type="SUPFAM" id="SSF49899">
    <property type="entry name" value="Concanavalin A-like lectins/glucanases"/>
    <property type="match status" value="1"/>
</dbReference>
<comment type="caution">
    <text evidence="3">The sequence shown here is derived from an EMBL/GenBank/DDBJ whole genome shotgun (WGS) entry which is preliminary data.</text>
</comment>
<dbReference type="EMBL" id="AYLP01000327">
    <property type="protein sequence ID" value="ESS61178.1"/>
    <property type="molecule type" value="Genomic_DNA"/>
</dbReference>
<dbReference type="Gene3D" id="2.60.120.200">
    <property type="match status" value="1"/>
</dbReference>
<evidence type="ECO:0000313" key="4">
    <source>
        <dbReference type="Proteomes" id="UP000017861"/>
    </source>
</evidence>
<gene>
    <name evidence="3" type="ORF">TCDM_11249</name>
</gene>
<sequence length="159" mass="17635">MWPVNTRVNNVRHVSLSHNFTLVASVTIEKAPSEDSPLLYAALGDAESPYFMRLSYTADNKWETMFKGKAKPTTESSTWEAGKEHQVALMLQGNKASVYIDGELLGEEEVLLKGETPLELFGFCFGACDFDDDGEDEKASPEKSSQEEPSPKKNVKNLV</sequence>